<evidence type="ECO:0000313" key="3">
    <source>
        <dbReference type="Proteomes" id="UP000287033"/>
    </source>
</evidence>
<proteinExistence type="predicted"/>
<dbReference type="PRINTS" id="PR01407">
    <property type="entry name" value="BUTYPHLNCDUF"/>
</dbReference>
<evidence type="ECO:0000313" key="2">
    <source>
        <dbReference type="EMBL" id="GCC44166.1"/>
    </source>
</evidence>
<sequence>MTLSLDPDSAHPSLEVTADGNTVRLSEQRPSQSACSRLALEPCVLAAQGFSGGCHYWEVEVAGEGWALGVGSRTALERGRLALAPQAGNWPLTFRGGAYECFYPLHTLVADSKPRRLGVFLNLERGYLSFYDARKMSHIFTVPSKSSERLYPCFVPPSSGESLSIAHCECWEDPDSDPGRM</sequence>
<dbReference type="AlphaFoldDB" id="A0A401TNG6"/>
<dbReference type="EMBL" id="BEZZ01121831">
    <property type="protein sequence ID" value="GCC44166.1"/>
    <property type="molecule type" value="Genomic_DNA"/>
</dbReference>
<reference evidence="2 3" key="1">
    <citation type="journal article" date="2018" name="Nat. Ecol. Evol.">
        <title>Shark genomes provide insights into elasmobranch evolution and the origin of vertebrates.</title>
        <authorList>
            <person name="Hara Y"/>
            <person name="Yamaguchi K"/>
            <person name="Onimaru K"/>
            <person name="Kadota M"/>
            <person name="Koyanagi M"/>
            <person name="Keeley SD"/>
            <person name="Tatsumi K"/>
            <person name="Tanaka K"/>
            <person name="Motone F"/>
            <person name="Kageyama Y"/>
            <person name="Nozu R"/>
            <person name="Adachi N"/>
            <person name="Nishimura O"/>
            <person name="Nakagawa R"/>
            <person name="Tanegashima C"/>
            <person name="Kiyatake I"/>
            <person name="Matsumoto R"/>
            <person name="Murakumo K"/>
            <person name="Nishida K"/>
            <person name="Terakita A"/>
            <person name="Kuratani S"/>
            <person name="Sato K"/>
            <person name="Hyodo S Kuraku.S."/>
        </authorList>
    </citation>
    <scope>NUCLEOTIDE SEQUENCE [LARGE SCALE GENOMIC DNA]</scope>
</reference>
<protein>
    <recommendedName>
        <fullName evidence="1">B30.2/SPRY domain-containing protein</fullName>
    </recommendedName>
</protein>
<dbReference type="InterPro" id="IPR003877">
    <property type="entry name" value="SPRY_dom"/>
</dbReference>
<comment type="caution">
    <text evidence="2">The sequence shown here is derived from an EMBL/GenBank/DDBJ whole genome shotgun (WGS) entry which is preliminary data.</text>
</comment>
<dbReference type="Proteomes" id="UP000287033">
    <property type="component" value="Unassembled WGS sequence"/>
</dbReference>
<dbReference type="SUPFAM" id="SSF49899">
    <property type="entry name" value="Concanavalin A-like lectins/glucanases"/>
    <property type="match status" value="1"/>
</dbReference>
<organism evidence="2 3">
    <name type="scientific">Chiloscyllium punctatum</name>
    <name type="common">Brownbanded bambooshark</name>
    <name type="synonym">Hemiscyllium punctatum</name>
    <dbReference type="NCBI Taxonomy" id="137246"/>
    <lineage>
        <taxon>Eukaryota</taxon>
        <taxon>Metazoa</taxon>
        <taxon>Chordata</taxon>
        <taxon>Craniata</taxon>
        <taxon>Vertebrata</taxon>
        <taxon>Chondrichthyes</taxon>
        <taxon>Elasmobranchii</taxon>
        <taxon>Galeomorphii</taxon>
        <taxon>Galeoidea</taxon>
        <taxon>Orectolobiformes</taxon>
        <taxon>Hemiscylliidae</taxon>
        <taxon>Chiloscyllium</taxon>
    </lineage>
</organism>
<keyword evidence="3" id="KW-1185">Reference proteome</keyword>
<dbReference type="PROSITE" id="PS50188">
    <property type="entry name" value="B302_SPRY"/>
    <property type="match status" value="1"/>
</dbReference>
<dbReference type="PANTHER" id="PTHR24103">
    <property type="entry name" value="E3 UBIQUITIN-PROTEIN LIGASE TRIM"/>
    <property type="match status" value="1"/>
</dbReference>
<dbReference type="SMART" id="SM00449">
    <property type="entry name" value="SPRY"/>
    <property type="match status" value="1"/>
</dbReference>
<gene>
    <name evidence="2" type="ORF">chiPu_0028062</name>
</gene>
<dbReference type="Pfam" id="PF00622">
    <property type="entry name" value="SPRY"/>
    <property type="match status" value="1"/>
</dbReference>
<evidence type="ECO:0000259" key="1">
    <source>
        <dbReference type="PROSITE" id="PS50188"/>
    </source>
</evidence>
<dbReference type="InterPro" id="IPR043136">
    <property type="entry name" value="B30.2/SPRY_sf"/>
</dbReference>
<dbReference type="SMART" id="SM00589">
    <property type="entry name" value="PRY"/>
    <property type="match status" value="1"/>
</dbReference>
<dbReference type="InterPro" id="IPR001870">
    <property type="entry name" value="B30.2/SPRY"/>
</dbReference>
<dbReference type="InterPro" id="IPR006574">
    <property type="entry name" value="PRY"/>
</dbReference>
<dbReference type="STRING" id="137246.A0A401TNG6"/>
<dbReference type="Gene3D" id="2.60.120.920">
    <property type="match status" value="1"/>
</dbReference>
<dbReference type="Pfam" id="PF13765">
    <property type="entry name" value="PRY"/>
    <property type="match status" value="1"/>
</dbReference>
<dbReference type="OrthoDB" id="8883737at2759"/>
<feature type="domain" description="B30.2/SPRY" evidence="1">
    <location>
        <begin position="1"/>
        <end position="172"/>
    </location>
</feature>
<dbReference type="InterPro" id="IPR013320">
    <property type="entry name" value="ConA-like_dom_sf"/>
</dbReference>
<name>A0A401TNG6_CHIPU</name>
<dbReference type="InterPro" id="IPR003879">
    <property type="entry name" value="Butyrophylin_SPRY"/>
</dbReference>
<accession>A0A401TNG6</accession>
<dbReference type="InterPro" id="IPR050143">
    <property type="entry name" value="TRIM/RBCC"/>
</dbReference>